<accession>A0A9D2FZR9</accession>
<dbReference type="EMBL" id="DXBE01000050">
    <property type="protein sequence ID" value="HIZ69612.1"/>
    <property type="molecule type" value="Genomic_DNA"/>
</dbReference>
<comment type="caution">
    <text evidence="2">The sequence shown here is derived from an EMBL/GenBank/DDBJ whole genome shotgun (WGS) entry which is preliminary data.</text>
</comment>
<name>A0A9D2FZR9_9BACT</name>
<protein>
    <submittedName>
        <fullName evidence="2">Mechanosensitive ion channel protein MscS</fullName>
    </submittedName>
</protein>
<evidence type="ECO:0000313" key="2">
    <source>
        <dbReference type="EMBL" id="HIZ69612.1"/>
    </source>
</evidence>
<dbReference type="Proteomes" id="UP000824055">
    <property type="component" value="Unassembled WGS sequence"/>
</dbReference>
<evidence type="ECO:0000256" key="1">
    <source>
        <dbReference type="SAM" id="Phobius"/>
    </source>
</evidence>
<gene>
    <name evidence="2" type="ORF">H9966_07015</name>
</gene>
<reference evidence="2" key="2">
    <citation type="submission" date="2021-04" db="EMBL/GenBank/DDBJ databases">
        <authorList>
            <person name="Gilroy R."/>
        </authorList>
    </citation>
    <scope>NUCLEOTIDE SEQUENCE</scope>
    <source>
        <strain evidence="2">ChiHecec3B27-8219</strain>
    </source>
</reference>
<keyword evidence="1" id="KW-0472">Membrane</keyword>
<keyword evidence="1" id="KW-1133">Transmembrane helix</keyword>
<feature type="transmembrane region" description="Helical" evidence="1">
    <location>
        <begin position="46"/>
        <end position="64"/>
    </location>
</feature>
<organism evidence="2 3">
    <name type="scientific">Candidatus Prevotella avicola</name>
    <dbReference type="NCBI Taxonomy" id="2838738"/>
    <lineage>
        <taxon>Bacteria</taxon>
        <taxon>Pseudomonadati</taxon>
        <taxon>Bacteroidota</taxon>
        <taxon>Bacteroidia</taxon>
        <taxon>Bacteroidales</taxon>
        <taxon>Prevotellaceae</taxon>
        <taxon>Prevotella</taxon>
    </lineage>
</organism>
<sequence>MKPEENQEVKVEEQAAHQGYAVRPRHRQRRLISYTKEDSMFKVRNILNIAFMLLAIGGVALYMSTEWHTAAYVILLVGVVVKIAEVAIRLFHK</sequence>
<reference evidence="2" key="1">
    <citation type="journal article" date="2021" name="PeerJ">
        <title>Extensive microbial diversity within the chicken gut microbiome revealed by metagenomics and culture.</title>
        <authorList>
            <person name="Gilroy R."/>
            <person name="Ravi A."/>
            <person name="Getino M."/>
            <person name="Pursley I."/>
            <person name="Horton D.L."/>
            <person name="Alikhan N.F."/>
            <person name="Baker D."/>
            <person name="Gharbi K."/>
            <person name="Hall N."/>
            <person name="Watson M."/>
            <person name="Adriaenssens E.M."/>
            <person name="Foster-Nyarko E."/>
            <person name="Jarju S."/>
            <person name="Secka A."/>
            <person name="Antonio M."/>
            <person name="Oren A."/>
            <person name="Chaudhuri R.R."/>
            <person name="La Ragione R."/>
            <person name="Hildebrand F."/>
            <person name="Pallen M.J."/>
        </authorList>
    </citation>
    <scope>NUCLEOTIDE SEQUENCE</scope>
    <source>
        <strain evidence="2">ChiHecec3B27-8219</strain>
    </source>
</reference>
<dbReference type="AlphaFoldDB" id="A0A9D2FZR9"/>
<evidence type="ECO:0000313" key="3">
    <source>
        <dbReference type="Proteomes" id="UP000824055"/>
    </source>
</evidence>
<keyword evidence="1" id="KW-0812">Transmembrane</keyword>
<feature type="transmembrane region" description="Helical" evidence="1">
    <location>
        <begin position="70"/>
        <end position="91"/>
    </location>
</feature>
<proteinExistence type="predicted"/>